<comment type="caution">
    <text evidence="7">The sequence shown here is derived from an EMBL/GenBank/DDBJ whole genome shotgun (WGS) entry which is preliminary data.</text>
</comment>
<dbReference type="InterPro" id="IPR001867">
    <property type="entry name" value="OmpR/PhoB-type_DNA-bd"/>
</dbReference>
<dbReference type="Gene3D" id="1.25.40.10">
    <property type="entry name" value="Tetratricopeptide repeat domain"/>
    <property type="match status" value="2"/>
</dbReference>
<dbReference type="InterPro" id="IPR027417">
    <property type="entry name" value="P-loop_NTPase"/>
</dbReference>
<dbReference type="SUPFAM" id="SSF52540">
    <property type="entry name" value="P-loop containing nucleoside triphosphate hydrolases"/>
    <property type="match status" value="1"/>
</dbReference>
<sequence length="996" mass="106280">MRQVGPAGSVIRERTAGAPSFTLLGAVRGRLGGRELELGSPQRRLVVAVLLLHEGGPVELDDLVDAVWGDRPPSHAVQGIRSHIANLRRVLEPERAARQPAGLLISIGRAYALRLPAGSVDAVLARTLVERARRSEHAGDRAAAREQLAAALELWQGSPLAGLPGPFAERHRERLAELRLAAQERRLALDLALGPAEPLLPEIAALSAEHPLREGLRGLHLTALHRAGRRAEALAVYARTRSELVAELGVEPGAHLVRLHRELLRDEPSPAPAETPVPVIPAQLPADLVDFTGHAEVVTQLAARLRRSDPHGVPAVVISGMGGVGKSSLAIHVAHRIRDHFPDGQLYADLRGAGPAPAAADVLLGGFLRGLGVPEGELPAAVEDRAALLRSLLATRRVLVVLDDARDVEQVRPLLPGTTGTAVLITSRTALSELSGAHPLRLPVLPRADALRLLAKIAGPERIETELAAAHRAVEGCGFLPLAVRIVGARLAARPGWSVARISDRLADQRSRLALLHVGELTVARAFQLGYDQLNSAQARAFRLLARIGIPEIPLAVCAAVLDCTPERAEEICEALVDLSLLDTPRPDRYRFHDLIRLFALEQPEPEGAAALPRALDHYLATLNRLHRIFRSSAVRGCLLPTTASGSPLADNEAGQAWLDLERANLIALLRTAAGAHVVRVAADIAWALVSLSDLGSNPGETLRALEAVLRVAESLGDRPAQARLLAAAGGLQTVGLGQFLAAVPRLRRARTLAEAEGNGRLRAWAEVYLTLIDWHLTPAAELADRVTAAVASFDGTGAPWAEGILRVAAAQAYLAVGAHEPAGGQAEAALRLAASAGFGEIEAFAMQEAGAALSEAGEHDRALEFCTAALRHARRHGPRLQQGWALTPLARANLNAGHLEAAEAQAAEAVRILTGCADMFNRGRALVVHGRALAALHRTDEAAAVLLRACRFYARIRRPDMVHQLRELLITDFGAPPDTDFSGTLTRRQPNTNEY</sequence>
<evidence type="ECO:0000313" key="7">
    <source>
        <dbReference type="EMBL" id="MFC3963101.1"/>
    </source>
</evidence>
<dbReference type="SMART" id="SM00862">
    <property type="entry name" value="Trans_reg_C"/>
    <property type="match status" value="1"/>
</dbReference>
<dbReference type="SUPFAM" id="SSF46894">
    <property type="entry name" value="C-terminal effector domain of the bipartite response regulators"/>
    <property type="match status" value="1"/>
</dbReference>
<evidence type="ECO:0000259" key="6">
    <source>
        <dbReference type="PROSITE" id="PS51755"/>
    </source>
</evidence>
<dbReference type="SMART" id="SM01043">
    <property type="entry name" value="BTAD"/>
    <property type="match status" value="1"/>
</dbReference>
<comment type="similarity">
    <text evidence="1">Belongs to the AfsR/DnrI/RedD regulatory family.</text>
</comment>
<dbReference type="Pfam" id="PF00931">
    <property type="entry name" value="NB-ARC"/>
    <property type="match status" value="1"/>
</dbReference>
<dbReference type="InterPro" id="IPR005158">
    <property type="entry name" value="BTAD"/>
</dbReference>
<accession>A0ABV8DSZ8</accession>
<dbReference type="InterPro" id="IPR016032">
    <property type="entry name" value="Sig_transdc_resp-reg_C-effctor"/>
</dbReference>
<dbReference type="EMBL" id="JBHSAX010000013">
    <property type="protein sequence ID" value="MFC3963101.1"/>
    <property type="molecule type" value="Genomic_DNA"/>
</dbReference>
<evidence type="ECO:0000313" key="8">
    <source>
        <dbReference type="Proteomes" id="UP001595696"/>
    </source>
</evidence>
<dbReference type="Pfam" id="PF03704">
    <property type="entry name" value="BTAD"/>
    <property type="match status" value="1"/>
</dbReference>
<feature type="domain" description="OmpR/PhoB-type" evidence="6">
    <location>
        <begin position="11"/>
        <end position="115"/>
    </location>
</feature>
<organism evidence="7 8">
    <name type="scientific">Nocardia jiangsuensis</name>
    <dbReference type="NCBI Taxonomy" id="1691563"/>
    <lineage>
        <taxon>Bacteria</taxon>
        <taxon>Bacillati</taxon>
        <taxon>Actinomycetota</taxon>
        <taxon>Actinomycetes</taxon>
        <taxon>Mycobacteriales</taxon>
        <taxon>Nocardiaceae</taxon>
        <taxon>Nocardia</taxon>
    </lineage>
</organism>
<name>A0ABV8DSZ8_9NOCA</name>
<feature type="DNA-binding region" description="OmpR/PhoB-type" evidence="5">
    <location>
        <begin position="11"/>
        <end position="115"/>
    </location>
</feature>
<reference evidence="8" key="1">
    <citation type="journal article" date="2019" name="Int. J. Syst. Evol. Microbiol.">
        <title>The Global Catalogue of Microorganisms (GCM) 10K type strain sequencing project: providing services to taxonomists for standard genome sequencing and annotation.</title>
        <authorList>
            <consortium name="The Broad Institute Genomics Platform"/>
            <consortium name="The Broad Institute Genome Sequencing Center for Infectious Disease"/>
            <person name="Wu L."/>
            <person name="Ma J."/>
        </authorList>
    </citation>
    <scope>NUCLEOTIDE SEQUENCE [LARGE SCALE GENOMIC DNA]</scope>
    <source>
        <strain evidence="8">CGMCC 4.7330</strain>
    </source>
</reference>
<dbReference type="PANTHER" id="PTHR35807:SF1">
    <property type="entry name" value="TRANSCRIPTIONAL REGULATOR REDD"/>
    <property type="match status" value="1"/>
</dbReference>
<dbReference type="RefSeq" id="WP_378612835.1">
    <property type="nucleotide sequence ID" value="NZ_JBHSAX010000013.1"/>
</dbReference>
<evidence type="ECO:0000256" key="5">
    <source>
        <dbReference type="PROSITE-ProRule" id="PRU01091"/>
    </source>
</evidence>
<keyword evidence="8" id="KW-1185">Reference proteome</keyword>
<dbReference type="InterPro" id="IPR011990">
    <property type="entry name" value="TPR-like_helical_dom_sf"/>
</dbReference>
<dbReference type="InterPro" id="IPR002182">
    <property type="entry name" value="NB-ARC"/>
</dbReference>
<keyword evidence="4" id="KW-0804">Transcription</keyword>
<dbReference type="PANTHER" id="PTHR35807">
    <property type="entry name" value="TRANSCRIPTIONAL REGULATOR REDD-RELATED"/>
    <property type="match status" value="1"/>
</dbReference>
<dbReference type="Gene3D" id="3.40.50.300">
    <property type="entry name" value="P-loop containing nucleotide triphosphate hydrolases"/>
    <property type="match status" value="1"/>
</dbReference>
<dbReference type="Proteomes" id="UP001595696">
    <property type="component" value="Unassembled WGS sequence"/>
</dbReference>
<keyword evidence="2" id="KW-0805">Transcription regulation</keyword>
<evidence type="ECO:0000256" key="2">
    <source>
        <dbReference type="ARBA" id="ARBA00023015"/>
    </source>
</evidence>
<proteinExistence type="inferred from homology"/>
<gene>
    <name evidence="7" type="ORF">ACFO0B_13985</name>
</gene>
<dbReference type="CDD" id="cd15831">
    <property type="entry name" value="BTAD"/>
    <property type="match status" value="1"/>
</dbReference>
<keyword evidence="3 5" id="KW-0238">DNA-binding</keyword>
<evidence type="ECO:0000256" key="1">
    <source>
        <dbReference type="ARBA" id="ARBA00005820"/>
    </source>
</evidence>
<evidence type="ECO:0000256" key="3">
    <source>
        <dbReference type="ARBA" id="ARBA00023125"/>
    </source>
</evidence>
<protein>
    <submittedName>
        <fullName evidence="7">BTAD domain-containing putative transcriptional regulator</fullName>
    </submittedName>
</protein>
<evidence type="ECO:0000256" key="4">
    <source>
        <dbReference type="ARBA" id="ARBA00023163"/>
    </source>
</evidence>
<dbReference type="Gene3D" id="1.10.10.10">
    <property type="entry name" value="Winged helix-like DNA-binding domain superfamily/Winged helix DNA-binding domain"/>
    <property type="match status" value="1"/>
</dbReference>
<dbReference type="PRINTS" id="PR00364">
    <property type="entry name" value="DISEASERSIST"/>
</dbReference>
<dbReference type="SUPFAM" id="SSF48452">
    <property type="entry name" value="TPR-like"/>
    <property type="match status" value="2"/>
</dbReference>
<dbReference type="PROSITE" id="PS51755">
    <property type="entry name" value="OMPR_PHOB"/>
    <property type="match status" value="1"/>
</dbReference>
<dbReference type="InterPro" id="IPR036388">
    <property type="entry name" value="WH-like_DNA-bd_sf"/>
</dbReference>
<dbReference type="InterPro" id="IPR051677">
    <property type="entry name" value="AfsR-DnrI-RedD_regulator"/>
</dbReference>